<accession>A0A934K753</accession>
<feature type="compositionally biased region" description="Basic and acidic residues" evidence="1">
    <location>
        <begin position="7"/>
        <end position="20"/>
    </location>
</feature>
<dbReference type="EMBL" id="JAEKNR010000240">
    <property type="protein sequence ID" value="MBJ7601254.1"/>
    <property type="molecule type" value="Genomic_DNA"/>
</dbReference>
<keyword evidence="3" id="KW-1185">Reference proteome</keyword>
<dbReference type="AlphaFoldDB" id="A0A934K753"/>
<protein>
    <submittedName>
        <fullName evidence="2">Uncharacterized protein</fullName>
    </submittedName>
</protein>
<evidence type="ECO:0000313" key="3">
    <source>
        <dbReference type="Proteomes" id="UP000612893"/>
    </source>
</evidence>
<gene>
    <name evidence="2" type="ORF">JF922_24675</name>
</gene>
<dbReference type="RefSeq" id="WP_338205427.1">
    <property type="nucleotide sequence ID" value="NZ_JAEKNR010000240.1"/>
</dbReference>
<dbReference type="Proteomes" id="UP000612893">
    <property type="component" value="Unassembled WGS sequence"/>
</dbReference>
<name>A0A934K753_9BACT</name>
<comment type="caution">
    <text evidence="2">The sequence shown here is derived from an EMBL/GenBank/DDBJ whole genome shotgun (WGS) entry which is preliminary data.</text>
</comment>
<proteinExistence type="predicted"/>
<evidence type="ECO:0000256" key="1">
    <source>
        <dbReference type="SAM" id="MobiDB-lite"/>
    </source>
</evidence>
<reference evidence="2" key="1">
    <citation type="submission" date="2020-10" db="EMBL/GenBank/DDBJ databases">
        <title>Ca. Dormibacterota MAGs.</title>
        <authorList>
            <person name="Montgomery K."/>
        </authorList>
    </citation>
    <scope>NUCLEOTIDE SEQUENCE [LARGE SCALE GENOMIC DNA]</scope>
    <source>
        <strain evidence="2">SC8812_S17_10</strain>
    </source>
</reference>
<sequence length="105" mass="11993">MTDDSMEAARRSLDPERLLPGEDLASNDPADVARWVTIYRELKETKQTLADDLAAALETASQAARAELESVDMVLISVQLDRFERRFTYWSDRERELSTMAGREK</sequence>
<organism evidence="2 3">
    <name type="scientific">Candidatus Nephthysia bennettiae</name>
    <dbReference type="NCBI Taxonomy" id="3127016"/>
    <lineage>
        <taxon>Bacteria</taxon>
        <taxon>Bacillati</taxon>
        <taxon>Candidatus Dormiibacterota</taxon>
        <taxon>Candidatus Dormibacteria</taxon>
        <taxon>Candidatus Dormibacterales</taxon>
        <taxon>Candidatus Dormibacteraceae</taxon>
        <taxon>Candidatus Nephthysia</taxon>
    </lineage>
</organism>
<evidence type="ECO:0000313" key="2">
    <source>
        <dbReference type="EMBL" id="MBJ7601254.1"/>
    </source>
</evidence>
<feature type="region of interest" description="Disordered" evidence="1">
    <location>
        <begin position="1"/>
        <end position="27"/>
    </location>
</feature>